<keyword evidence="7" id="KW-1185">Reference proteome</keyword>
<evidence type="ECO:0000313" key="7">
    <source>
        <dbReference type="Proteomes" id="UP000622653"/>
    </source>
</evidence>
<dbReference type="EMBL" id="JADKPV010000001">
    <property type="protein sequence ID" value="MBF4500313.1"/>
    <property type="molecule type" value="Genomic_DNA"/>
</dbReference>
<feature type="transmembrane region" description="Helical" evidence="5">
    <location>
        <begin position="92"/>
        <end position="111"/>
    </location>
</feature>
<dbReference type="AlphaFoldDB" id="A0A8J7G6Z3"/>
<sequence>MEIIVSIIQGILVLAFLFFGYQILTAESMKKVFQAFGYSDGFRIFTALAQWVAAILLIVGFWEPFMGKIGAGILAVIMIGAIGSHMKVKHPIQASTNAFVFLVLSLVVLLFI</sequence>
<proteinExistence type="predicted"/>
<feature type="transmembrane region" description="Helical" evidence="5">
    <location>
        <begin position="69"/>
        <end position="86"/>
    </location>
</feature>
<keyword evidence="2 5" id="KW-0812">Transmembrane</keyword>
<gene>
    <name evidence="6" type="ORF">IRY55_02965</name>
</gene>
<evidence type="ECO:0000256" key="5">
    <source>
        <dbReference type="SAM" id="Phobius"/>
    </source>
</evidence>
<dbReference type="Proteomes" id="UP000622653">
    <property type="component" value="Unassembled WGS sequence"/>
</dbReference>
<evidence type="ECO:0000256" key="1">
    <source>
        <dbReference type="ARBA" id="ARBA00004141"/>
    </source>
</evidence>
<feature type="transmembrane region" description="Helical" evidence="5">
    <location>
        <begin position="44"/>
        <end position="62"/>
    </location>
</feature>
<feature type="transmembrane region" description="Helical" evidence="5">
    <location>
        <begin position="7"/>
        <end position="24"/>
    </location>
</feature>
<dbReference type="RefSeq" id="WP_194561761.1">
    <property type="nucleotide sequence ID" value="NZ_JADKPV010000001.1"/>
</dbReference>
<keyword evidence="3 5" id="KW-1133">Transmembrane helix</keyword>
<comment type="subcellular location">
    <subcellularLocation>
        <location evidence="1">Membrane</location>
        <topology evidence="1">Multi-pass membrane protein</topology>
    </subcellularLocation>
</comment>
<reference evidence="6" key="1">
    <citation type="submission" date="2020-11" db="EMBL/GenBank/DDBJ databases">
        <title>Multidrug resistant novel bacterium Savagea serpentis sp. nov., isolated from the scats of a vine snake (Ahaetulla nasuta).</title>
        <authorList>
            <person name="Venkata Ramana V."/>
            <person name="Vikas Patil S."/>
            <person name="Yogita Lugani V."/>
        </authorList>
    </citation>
    <scope>NUCLEOTIDE SEQUENCE</scope>
    <source>
        <strain evidence="6">SN6</strain>
    </source>
</reference>
<evidence type="ECO:0000313" key="6">
    <source>
        <dbReference type="EMBL" id="MBF4500313.1"/>
    </source>
</evidence>
<keyword evidence="4 5" id="KW-0472">Membrane</keyword>
<dbReference type="InterPro" id="IPR032808">
    <property type="entry name" value="DoxX"/>
</dbReference>
<name>A0A8J7G6Z3_9BACL</name>
<evidence type="ECO:0000256" key="2">
    <source>
        <dbReference type="ARBA" id="ARBA00022692"/>
    </source>
</evidence>
<evidence type="ECO:0000256" key="3">
    <source>
        <dbReference type="ARBA" id="ARBA00022989"/>
    </source>
</evidence>
<accession>A0A8J7G6Z3</accession>
<comment type="caution">
    <text evidence="6">The sequence shown here is derived from an EMBL/GenBank/DDBJ whole genome shotgun (WGS) entry which is preliminary data.</text>
</comment>
<dbReference type="GO" id="GO:0016020">
    <property type="term" value="C:membrane"/>
    <property type="evidence" value="ECO:0007669"/>
    <property type="project" value="UniProtKB-SubCell"/>
</dbReference>
<dbReference type="Pfam" id="PF13564">
    <property type="entry name" value="DoxX_2"/>
    <property type="match status" value="1"/>
</dbReference>
<protein>
    <submittedName>
        <fullName evidence="6">DoxX family protein</fullName>
    </submittedName>
</protein>
<organism evidence="6 7">
    <name type="scientific">Savagea serpentis</name>
    <dbReference type="NCBI Taxonomy" id="2785297"/>
    <lineage>
        <taxon>Bacteria</taxon>
        <taxon>Bacillati</taxon>
        <taxon>Bacillota</taxon>
        <taxon>Bacilli</taxon>
        <taxon>Bacillales</taxon>
        <taxon>Caryophanaceae</taxon>
        <taxon>Savagea</taxon>
    </lineage>
</organism>
<evidence type="ECO:0000256" key="4">
    <source>
        <dbReference type="ARBA" id="ARBA00023136"/>
    </source>
</evidence>